<evidence type="ECO:0000313" key="3">
    <source>
        <dbReference type="EMBL" id="GAH69061.1"/>
    </source>
</evidence>
<organism evidence="3">
    <name type="scientific">marine sediment metagenome</name>
    <dbReference type="NCBI Taxonomy" id="412755"/>
    <lineage>
        <taxon>unclassified sequences</taxon>
        <taxon>metagenomes</taxon>
        <taxon>ecological metagenomes</taxon>
    </lineage>
</organism>
<evidence type="ECO:0000256" key="2">
    <source>
        <dbReference type="ARBA" id="ARBA00022803"/>
    </source>
</evidence>
<protein>
    <submittedName>
        <fullName evidence="3">Uncharacterized protein</fullName>
    </submittedName>
</protein>
<dbReference type="InterPro" id="IPR011990">
    <property type="entry name" value="TPR-like_helical_dom_sf"/>
</dbReference>
<sequence length="65" mass="7545">EEAISFYKEYLSHAGTNLNILNSIGKCYYRLGNIKEALITWEKSLEINSNQKALKKLVDQLKRKN</sequence>
<accession>X1HFV3</accession>
<keyword evidence="1" id="KW-0677">Repeat</keyword>
<name>X1HFV3_9ZZZZ</name>
<feature type="non-terminal residue" evidence="3">
    <location>
        <position position="1"/>
    </location>
</feature>
<dbReference type="EMBL" id="BARU01028300">
    <property type="protein sequence ID" value="GAH69061.1"/>
    <property type="molecule type" value="Genomic_DNA"/>
</dbReference>
<evidence type="ECO:0000256" key="1">
    <source>
        <dbReference type="ARBA" id="ARBA00022737"/>
    </source>
</evidence>
<comment type="caution">
    <text evidence="3">The sequence shown here is derived from an EMBL/GenBank/DDBJ whole genome shotgun (WGS) entry which is preliminary data.</text>
</comment>
<reference evidence="3" key="1">
    <citation type="journal article" date="2014" name="Front. Microbiol.">
        <title>High frequency of phylogenetically diverse reductive dehalogenase-homologous genes in deep subseafloor sedimentary metagenomes.</title>
        <authorList>
            <person name="Kawai M."/>
            <person name="Futagami T."/>
            <person name="Toyoda A."/>
            <person name="Takaki Y."/>
            <person name="Nishi S."/>
            <person name="Hori S."/>
            <person name="Arai W."/>
            <person name="Tsubouchi T."/>
            <person name="Morono Y."/>
            <person name="Uchiyama I."/>
            <person name="Ito T."/>
            <person name="Fujiyama A."/>
            <person name="Inagaki F."/>
            <person name="Takami H."/>
        </authorList>
    </citation>
    <scope>NUCLEOTIDE SEQUENCE</scope>
    <source>
        <strain evidence="3">Expedition CK06-06</strain>
    </source>
</reference>
<dbReference type="InterPro" id="IPR013105">
    <property type="entry name" value="TPR_2"/>
</dbReference>
<keyword evidence="2" id="KW-0802">TPR repeat</keyword>
<proteinExistence type="predicted"/>
<dbReference type="Gene3D" id="1.25.40.10">
    <property type="entry name" value="Tetratricopeptide repeat domain"/>
    <property type="match status" value="1"/>
</dbReference>
<dbReference type="AlphaFoldDB" id="X1HFV3"/>
<dbReference type="Pfam" id="PF07719">
    <property type="entry name" value="TPR_2"/>
    <property type="match status" value="1"/>
</dbReference>
<dbReference type="SUPFAM" id="SSF48452">
    <property type="entry name" value="TPR-like"/>
    <property type="match status" value="1"/>
</dbReference>
<dbReference type="SMART" id="SM00028">
    <property type="entry name" value="TPR"/>
    <property type="match status" value="1"/>
</dbReference>
<gene>
    <name evidence="3" type="ORF">S03H2_45198</name>
</gene>
<dbReference type="PROSITE" id="PS50005">
    <property type="entry name" value="TPR"/>
    <property type="match status" value="1"/>
</dbReference>
<dbReference type="InterPro" id="IPR019734">
    <property type="entry name" value="TPR_rpt"/>
</dbReference>